<comment type="caution">
    <text evidence="1">The sequence shown here is derived from an EMBL/GenBank/DDBJ whole genome shotgun (WGS) entry which is preliminary data.</text>
</comment>
<evidence type="ECO:0000313" key="1">
    <source>
        <dbReference type="EMBL" id="KAI0039259.1"/>
    </source>
</evidence>
<accession>A0ACB8R574</accession>
<reference evidence="1" key="1">
    <citation type="submission" date="2021-02" db="EMBL/GenBank/DDBJ databases">
        <authorList>
            <consortium name="DOE Joint Genome Institute"/>
            <person name="Ahrendt S."/>
            <person name="Looney B.P."/>
            <person name="Miyauchi S."/>
            <person name="Morin E."/>
            <person name="Drula E."/>
            <person name="Courty P.E."/>
            <person name="Chicoki N."/>
            <person name="Fauchery L."/>
            <person name="Kohler A."/>
            <person name="Kuo A."/>
            <person name="Labutti K."/>
            <person name="Pangilinan J."/>
            <person name="Lipzen A."/>
            <person name="Riley R."/>
            <person name="Andreopoulos W."/>
            <person name="He G."/>
            <person name="Johnson J."/>
            <person name="Barry K.W."/>
            <person name="Grigoriev I.V."/>
            <person name="Nagy L."/>
            <person name="Hibbett D."/>
            <person name="Henrissat B."/>
            <person name="Matheny P.B."/>
            <person name="Labbe J."/>
            <person name="Martin F."/>
        </authorList>
    </citation>
    <scope>NUCLEOTIDE SEQUENCE</scope>
    <source>
        <strain evidence="1">FP105234-sp</strain>
    </source>
</reference>
<dbReference type="EMBL" id="MU276331">
    <property type="protein sequence ID" value="KAI0039259.1"/>
    <property type="molecule type" value="Genomic_DNA"/>
</dbReference>
<sequence length="61" mass="7274">DEIVAHQWEKRAYHFLIRWNYGDMTWEPRSNCEELEALDNYLALQGVRSVEELPRTPAPTK</sequence>
<feature type="non-terminal residue" evidence="1">
    <location>
        <position position="1"/>
    </location>
</feature>
<gene>
    <name evidence="1" type="ORF">FA95DRAFT_1471280</name>
</gene>
<keyword evidence="2" id="KW-1185">Reference proteome</keyword>
<evidence type="ECO:0000313" key="2">
    <source>
        <dbReference type="Proteomes" id="UP000814033"/>
    </source>
</evidence>
<name>A0ACB8R574_9AGAM</name>
<proteinExistence type="predicted"/>
<protein>
    <submittedName>
        <fullName evidence="1">Uncharacterized protein</fullName>
    </submittedName>
</protein>
<feature type="non-terminal residue" evidence="1">
    <location>
        <position position="61"/>
    </location>
</feature>
<reference evidence="1" key="2">
    <citation type="journal article" date="2022" name="New Phytol.">
        <title>Evolutionary transition to the ectomycorrhizal habit in the genomes of a hyperdiverse lineage of mushroom-forming fungi.</title>
        <authorList>
            <person name="Looney B."/>
            <person name="Miyauchi S."/>
            <person name="Morin E."/>
            <person name="Drula E."/>
            <person name="Courty P.E."/>
            <person name="Kohler A."/>
            <person name="Kuo A."/>
            <person name="LaButti K."/>
            <person name="Pangilinan J."/>
            <person name="Lipzen A."/>
            <person name="Riley R."/>
            <person name="Andreopoulos W."/>
            <person name="He G."/>
            <person name="Johnson J."/>
            <person name="Nolan M."/>
            <person name="Tritt A."/>
            <person name="Barry K.W."/>
            <person name="Grigoriev I.V."/>
            <person name="Nagy L.G."/>
            <person name="Hibbett D."/>
            <person name="Henrissat B."/>
            <person name="Matheny P.B."/>
            <person name="Labbe J."/>
            <person name="Martin F.M."/>
        </authorList>
    </citation>
    <scope>NUCLEOTIDE SEQUENCE</scope>
    <source>
        <strain evidence="1">FP105234-sp</strain>
    </source>
</reference>
<dbReference type="Proteomes" id="UP000814033">
    <property type="component" value="Unassembled WGS sequence"/>
</dbReference>
<organism evidence="1 2">
    <name type="scientific">Auriscalpium vulgare</name>
    <dbReference type="NCBI Taxonomy" id="40419"/>
    <lineage>
        <taxon>Eukaryota</taxon>
        <taxon>Fungi</taxon>
        <taxon>Dikarya</taxon>
        <taxon>Basidiomycota</taxon>
        <taxon>Agaricomycotina</taxon>
        <taxon>Agaricomycetes</taxon>
        <taxon>Russulales</taxon>
        <taxon>Auriscalpiaceae</taxon>
        <taxon>Auriscalpium</taxon>
    </lineage>
</organism>